<reference evidence="1 2" key="1">
    <citation type="submission" date="2016-10" db="EMBL/GenBank/DDBJ databases">
        <authorList>
            <person name="de Groot N.N."/>
        </authorList>
    </citation>
    <scope>NUCLEOTIDE SEQUENCE [LARGE SCALE GENOMIC DNA]</scope>
    <source>
        <strain evidence="1 2">47C3B</strain>
    </source>
</reference>
<keyword evidence="2" id="KW-1185">Reference proteome</keyword>
<dbReference type="OrthoDB" id="1440774at2"/>
<dbReference type="STRING" id="1391627.SAMN05216464_11884"/>
<evidence type="ECO:0000313" key="1">
    <source>
        <dbReference type="EMBL" id="SDF46040.1"/>
    </source>
</evidence>
<dbReference type="Proteomes" id="UP000199072">
    <property type="component" value="Unassembled WGS sequence"/>
</dbReference>
<sequence length="284" mass="32574">MMTRFKCLQTTLIIMRTLFCATVLSLILPITVKCQTGRVVYDAIINHSQKGTPKDEMFKDDLYAKAWLYFDGRVSLYRQLLPDSTINIRSGGGDVGYMRTKYPVNVNDTTGSIYRMDYVNKSIKSRMPIYNMKSFYVVDDKIETIQWSIKSEKKNIGKFKVIRAEADYLGRKWIAWFAPDIPVSMGPWKLYGLPGLILAAEDTSRKFKFSLRDLNIPFLNASKLLNAKVLDQKGMRKSEFILLEKKKKDDQYRFTKANMEAAAGTDGGPVTVKINFAETIEIYK</sequence>
<evidence type="ECO:0000313" key="2">
    <source>
        <dbReference type="Proteomes" id="UP000199072"/>
    </source>
</evidence>
<dbReference type="EMBL" id="FNAI01000018">
    <property type="protein sequence ID" value="SDF46040.1"/>
    <property type="molecule type" value="Genomic_DNA"/>
</dbReference>
<dbReference type="InterPro" id="IPR005901">
    <property type="entry name" value="GLPGLI"/>
</dbReference>
<dbReference type="NCBIfam" id="TIGR01200">
    <property type="entry name" value="GLPGLI"/>
    <property type="match status" value="1"/>
</dbReference>
<organism evidence="1 2">
    <name type="scientific">Mucilaginibacter pineti</name>
    <dbReference type="NCBI Taxonomy" id="1391627"/>
    <lineage>
        <taxon>Bacteria</taxon>
        <taxon>Pseudomonadati</taxon>
        <taxon>Bacteroidota</taxon>
        <taxon>Sphingobacteriia</taxon>
        <taxon>Sphingobacteriales</taxon>
        <taxon>Sphingobacteriaceae</taxon>
        <taxon>Mucilaginibacter</taxon>
    </lineage>
</organism>
<protein>
    <submittedName>
        <fullName evidence="1">GLPGLI family protein</fullName>
    </submittedName>
</protein>
<name>A0A1G7LAI0_9SPHI</name>
<accession>A0A1G7LAI0</accession>
<gene>
    <name evidence="1" type="ORF">SAMN05216464_11884</name>
</gene>
<dbReference type="AlphaFoldDB" id="A0A1G7LAI0"/>
<dbReference type="Pfam" id="PF09697">
    <property type="entry name" value="Porph_ging"/>
    <property type="match status" value="1"/>
</dbReference>
<proteinExistence type="predicted"/>